<dbReference type="GO" id="GO:0016491">
    <property type="term" value="F:oxidoreductase activity"/>
    <property type="evidence" value="ECO:0007669"/>
    <property type="project" value="UniProtKB-KW"/>
</dbReference>
<organism evidence="3 4">
    <name type="scientific">Pycnococcus provasolii</name>
    <dbReference type="NCBI Taxonomy" id="41880"/>
    <lineage>
        <taxon>Eukaryota</taxon>
        <taxon>Viridiplantae</taxon>
        <taxon>Chlorophyta</taxon>
        <taxon>Pseudoscourfieldiophyceae</taxon>
        <taxon>Pseudoscourfieldiales</taxon>
        <taxon>Pycnococcaceae</taxon>
        <taxon>Pycnococcus</taxon>
    </lineage>
</organism>
<evidence type="ECO:0000256" key="1">
    <source>
        <dbReference type="RuleBase" id="RU003682"/>
    </source>
</evidence>
<reference evidence="3" key="1">
    <citation type="submission" date="2020-10" db="EMBL/GenBank/DDBJ databases">
        <title>Unveiling of a novel bifunctional photoreceptor, Dualchrome1, isolated from a cosmopolitan green alga.</title>
        <authorList>
            <person name="Suzuki S."/>
            <person name="Kawachi M."/>
        </authorList>
    </citation>
    <scope>NUCLEOTIDE SEQUENCE</scope>
    <source>
        <strain evidence="3">NIES 2893</strain>
    </source>
</reference>
<protein>
    <recommendedName>
        <fullName evidence="2">Fe2OG dioxygenase domain-containing protein</fullName>
    </recommendedName>
</protein>
<accession>A0A830HBE2</accession>
<evidence type="ECO:0000313" key="3">
    <source>
        <dbReference type="EMBL" id="GHP02911.1"/>
    </source>
</evidence>
<dbReference type="SUPFAM" id="SSF51197">
    <property type="entry name" value="Clavaminate synthase-like"/>
    <property type="match status" value="1"/>
</dbReference>
<comment type="caution">
    <text evidence="3">The sequence shown here is derived from an EMBL/GenBank/DDBJ whole genome shotgun (WGS) entry which is preliminary data.</text>
</comment>
<comment type="similarity">
    <text evidence="1">Belongs to the iron/ascorbate-dependent oxidoreductase family.</text>
</comment>
<evidence type="ECO:0000313" key="4">
    <source>
        <dbReference type="Proteomes" id="UP000660262"/>
    </source>
</evidence>
<gene>
    <name evidence="3" type="ORF">PPROV_000166600</name>
</gene>
<sequence>MAALLPANATAHDRARYASWTDKTRGKDALSATCVQCEDVSICAVPTQLPGVAIVRGALSRDDARAIRAWLADDPAFDDPGDIARTDGLPRRQVTLLRQVCICEECFTAGGSFAAYRIAASPRHARLISDIVMPLATKLVVFAKAKAQNQNLSLWSAFVRRYDATSSRRAMPCHADMSELTVSVSLSPQGSYQGGALEFEGAPALATGNLDAGDAVVHHGGAIHGISPVTQGERWSLVCFFGDDSRGMPMHVAEKILLRM</sequence>
<keyword evidence="1" id="KW-0479">Metal-binding</keyword>
<dbReference type="GO" id="GO:0046872">
    <property type="term" value="F:metal ion binding"/>
    <property type="evidence" value="ECO:0007669"/>
    <property type="project" value="UniProtKB-KW"/>
</dbReference>
<feature type="domain" description="Fe2OG dioxygenase" evidence="2">
    <location>
        <begin position="153"/>
        <end position="243"/>
    </location>
</feature>
<dbReference type="EMBL" id="BNJQ01000004">
    <property type="protein sequence ID" value="GHP02911.1"/>
    <property type="molecule type" value="Genomic_DNA"/>
</dbReference>
<dbReference type="InterPro" id="IPR005123">
    <property type="entry name" value="Oxoglu/Fe-dep_dioxygenase_dom"/>
</dbReference>
<proteinExistence type="inferred from homology"/>
<name>A0A830HBE2_9CHLO</name>
<dbReference type="Proteomes" id="UP000660262">
    <property type="component" value="Unassembled WGS sequence"/>
</dbReference>
<dbReference type="AlphaFoldDB" id="A0A830HBE2"/>
<dbReference type="Gene3D" id="2.60.120.620">
    <property type="entry name" value="q2cbj1_9rhob like domain"/>
    <property type="match status" value="1"/>
</dbReference>
<keyword evidence="1" id="KW-0408">Iron</keyword>
<dbReference type="PROSITE" id="PS51471">
    <property type="entry name" value="FE2OG_OXY"/>
    <property type="match status" value="1"/>
</dbReference>
<keyword evidence="4" id="KW-1185">Reference proteome</keyword>
<dbReference type="OrthoDB" id="407077at2759"/>
<keyword evidence="1" id="KW-0560">Oxidoreductase</keyword>
<evidence type="ECO:0000259" key="2">
    <source>
        <dbReference type="PROSITE" id="PS51471"/>
    </source>
</evidence>